<proteinExistence type="predicted"/>
<reference evidence="1" key="2">
    <citation type="submission" date="2021-02" db="EMBL/GenBank/DDBJ databases">
        <authorList>
            <person name="Kimball J.A."/>
            <person name="Haas M.W."/>
            <person name="Macchietto M."/>
            <person name="Kono T."/>
            <person name="Duquette J."/>
            <person name="Shao M."/>
        </authorList>
    </citation>
    <scope>NUCLEOTIDE SEQUENCE</scope>
    <source>
        <tissue evidence="1">Fresh leaf tissue</tissue>
    </source>
</reference>
<comment type="caution">
    <text evidence="1">The sequence shown here is derived from an EMBL/GenBank/DDBJ whole genome shotgun (WGS) entry which is preliminary data.</text>
</comment>
<evidence type="ECO:0000313" key="1">
    <source>
        <dbReference type="EMBL" id="KAG8052657.1"/>
    </source>
</evidence>
<keyword evidence="2" id="KW-1185">Reference proteome</keyword>
<dbReference type="Proteomes" id="UP000729402">
    <property type="component" value="Unassembled WGS sequence"/>
</dbReference>
<dbReference type="EMBL" id="JAAALK010000288">
    <property type="protein sequence ID" value="KAG8052657.1"/>
    <property type="molecule type" value="Genomic_DNA"/>
</dbReference>
<accession>A0A8J5RRA3</accession>
<reference evidence="1" key="1">
    <citation type="journal article" date="2021" name="bioRxiv">
        <title>Whole Genome Assembly and Annotation of Northern Wild Rice, Zizania palustris L., Supports a Whole Genome Duplication in the Zizania Genus.</title>
        <authorList>
            <person name="Haas M."/>
            <person name="Kono T."/>
            <person name="Macchietto M."/>
            <person name="Millas R."/>
            <person name="McGilp L."/>
            <person name="Shao M."/>
            <person name="Duquette J."/>
            <person name="Hirsch C.N."/>
            <person name="Kimball J."/>
        </authorList>
    </citation>
    <scope>NUCLEOTIDE SEQUENCE</scope>
    <source>
        <tissue evidence="1">Fresh leaf tissue</tissue>
    </source>
</reference>
<sequence>MELGSVRDVERCSKERLRKLEVGEGVSLRTTLHLVGQGAPLVPKLIDLYSRGHPLNPKLFDLSSKSRLLGLELLDLGLEDRPLPPLLLECVLQARSPTLRVSKAILEIQNLLFESATLTVVGYHGRASKENILQKMR</sequence>
<protein>
    <submittedName>
        <fullName evidence="1">Uncharacterized protein</fullName>
    </submittedName>
</protein>
<dbReference type="AlphaFoldDB" id="A0A8J5RRA3"/>
<name>A0A8J5RRA3_ZIZPA</name>
<gene>
    <name evidence="1" type="ORF">GUJ93_ZPchr0001g31197</name>
</gene>
<organism evidence="1 2">
    <name type="scientific">Zizania palustris</name>
    <name type="common">Northern wild rice</name>
    <dbReference type="NCBI Taxonomy" id="103762"/>
    <lineage>
        <taxon>Eukaryota</taxon>
        <taxon>Viridiplantae</taxon>
        <taxon>Streptophyta</taxon>
        <taxon>Embryophyta</taxon>
        <taxon>Tracheophyta</taxon>
        <taxon>Spermatophyta</taxon>
        <taxon>Magnoliopsida</taxon>
        <taxon>Liliopsida</taxon>
        <taxon>Poales</taxon>
        <taxon>Poaceae</taxon>
        <taxon>BOP clade</taxon>
        <taxon>Oryzoideae</taxon>
        <taxon>Oryzeae</taxon>
        <taxon>Zizaniinae</taxon>
        <taxon>Zizania</taxon>
    </lineage>
</organism>
<evidence type="ECO:0000313" key="2">
    <source>
        <dbReference type="Proteomes" id="UP000729402"/>
    </source>
</evidence>